<dbReference type="PANTHER" id="PTHR42718:SF9">
    <property type="entry name" value="MAJOR FACILITATOR SUPERFAMILY MULTIDRUG TRANSPORTER MFSC"/>
    <property type="match status" value="1"/>
</dbReference>
<name>A0ABP9B9H0_9ACTN</name>
<gene>
    <name evidence="9" type="ORF">GCM10023329_50590</name>
</gene>
<proteinExistence type="predicted"/>
<keyword evidence="2" id="KW-0813">Transport</keyword>
<dbReference type="PROSITE" id="PS50850">
    <property type="entry name" value="MFS"/>
    <property type="match status" value="1"/>
</dbReference>
<dbReference type="Gene3D" id="1.20.1250.20">
    <property type="entry name" value="MFS general substrate transporter like domains"/>
    <property type="match status" value="1"/>
</dbReference>
<dbReference type="InterPro" id="IPR020846">
    <property type="entry name" value="MFS_dom"/>
</dbReference>
<feature type="transmembrane region" description="Helical" evidence="7">
    <location>
        <begin position="88"/>
        <end position="109"/>
    </location>
</feature>
<feature type="transmembrane region" description="Helical" evidence="7">
    <location>
        <begin position="205"/>
        <end position="223"/>
    </location>
</feature>
<feature type="transmembrane region" description="Helical" evidence="7">
    <location>
        <begin position="20"/>
        <end position="45"/>
    </location>
</feature>
<evidence type="ECO:0000256" key="6">
    <source>
        <dbReference type="ARBA" id="ARBA00023251"/>
    </source>
</evidence>
<evidence type="ECO:0000256" key="7">
    <source>
        <dbReference type="SAM" id="Phobius"/>
    </source>
</evidence>
<dbReference type="Proteomes" id="UP001501147">
    <property type="component" value="Unassembled WGS sequence"/>
</dbReference>
<feature type="transmembrane region" description="Helical" evidence="7">
    <location>
        <begin position="363"/>
        <end position="382"/>
    </location>
</feature>
<feature type="transmembrane region" description="Helical" evidence="7">
    <location>
        <begin position="147"/>
        <end position="168"/>
    </location>
</feature>
<feature type="domain" description="Major facilitator superfamily (MFS) profile" evidence="8">
    <location>
        <begin position="19"/>
        <end position="511"/>
    </location>
</feature>
<organism evidence="9 10">
    <name type="scientific">Streptomyces sanyensis</name>
    <dbReference type="NCBI Taxonomy" id="568869"/>
    <lineage>
        <taxon>Bacteria</taxon>
        <taxon>Bacillati</taxon>
        <taxon>Actinomycetota</taxon>
        <taxon>Actinomycetes</taxon>
        <taxon>Kitasatosporales</taxon>
        <taxon>Streptomycetaceae</taxon>
        <taxon>Streptomyces</taxon>
    </lineage>
</organism>
<keyword evidence="3 7" id="KW-0812">Transmembrane</keyword>
<evidence type="ECO:0000256" key="4">
    <source>
        <dbReference type="ARBA" id="ARBA00022989"/>
    </source>
</evidence>
<dbReference type="Gene3D" id="1.20.1720.10">
    <property type="entry name" value="Multidrug resistance protein D"/>
    <property type="match status" value="1"/>
</dbReference>
<protein>
    <submittedName>
        <fullName evidence="9">MFS transporter</fullName>
    </submittedName>
</protein>
<feature type="transmembrane region" description="Helical" evidence="7">
    <location>
        <begin position="115"/>
        <end position="135"/>
    </location>
</feature>
<dbReference type="InterPro" id="IPR036259">
    <property type="entry name" value="MFS_trans_sf"/>
</dbReference>
<evidence type="ECO:0000256" key="5">
    <source>
        <dbReference type="ARBA" id="ARBA00023136"/>
    </source>
</evidence>
<evidence type="ECO:0000256" key="3">
    <source>
        <dbReference type="ARBA" id="ARBA00022692"/>
    </source>
</evidence>
<feature type="transmembrane region" description="Helical" evidence="7">
    <location>
        <begin position="57"/>
        <end position="76"/>
    </location>
</feature>
<keyword evidence="6" id="KW-0046">Antibiotic resistance</keyword>
<feature type="transmembrane region" description="Helical" evidence="7">
    <location>
        <begin position="304"/>
        <end position="326"/>
    </location>
</feature>
<evidence type="ECO:0000259" key="8">
    <source>
        <dbReference type="PROSITE" id="PS50850"/>
    </source>
</evidence>
<evidence type="ECO:0000313" key="10">
    <source>
        <dbReference type="Proteomes" id="UP001501147"/>
    </source>
</evidence>
<feature type="transmembrane region" description="Helical" evidence="7">
    <location>
        <begin position="488"/>
        <end position="507"/>
    </location>
</feature>
<keyword evidence="4 7" id="KW-1133">Transmembrane helix</keyword>
<reference evidence="10" key="1">
    <citation type="journal article" date="2019" name="Int. J. Syst. Evol. Microbiol.">
        <title>The Global Catalogue of Microorganisms (GCM) 10K type strain sequencing project: providing services to taxonomists for standard genome sequencing and annotation.</title>
        <authorList>
            <consortium name="The Broad Institute Genomics Platform"/>
            <consortium name="The Broad Institute Genome Sequencing Center for Infectious Disease"/>
            <person name="Wu L."/>
            <person name="Ma J."/>
        </authorList>
    </citation>
    <scope>NUCLEOTIDE SEQUENCE [LARGE SCALE GENOMIC DNA]</scope>
    <source>
        <strain evidence="10">JCM 18324</strain>
    </source>
</reference>
<dbReference type="InterPro" id="IPR011701">
    <property type="entry name" value="MFS"/>
</dbReference>
<feature type="transmembrane region" description="Helical" evidence="7">
    <location>
        <begin position="275"/>
        <end position="298"/>
    </location>
</feature>
<evidence type="ECO:0000313" key="9">
    <source>
        <dbReference type="EMBL" id="GAA4792497.1"/>
    </source>
</evidence>
<feature type="transmembrane region" description="Helical" evidence="7">
    <location>
        <begin position="174"/>
        <end position="193"/>
    </location>
</feature>
<keyword evidence="10" id="KW-1185">Reference proteome</keyword>
<evidence type="ECO:0000256" key="1">
    <source>
        <dbReference type="ARBA" id="ARBA00004651"/>
    </source>
</evidence>
<dbReference type="Pfam" id="PF07690">
    <property type="entry name" value="MFS_1"/>
    <property type="match status" value="1"/>
</dbReference>
<dbReference type="SUPFAM" id="SSF103473">
    <property type="entry name" value="MFS general substrate transporter"/>
    <property type="match status" value="1"/>
</dbReference>
<feature type="transmembrane region" description="Helical" evidence="7">
    <location>
        <begin position="338"/>
        <end position="357"/>
    </location>
</feature>
<comment type="subcellular location">
    <subcellularLocation>
        <location evidence="1">Cell membrane</location>
        <topology evidence="1">Multi-pass membrane protein</topology>
    </subcellularLocation>
</comment>
<keyword evidence="5 7" id="KW-0472">Membrane</keyword>
<dbReference type="CDD" id="cd17321">
    <property type="entry name" value="MFS_MMR_MDR_like"/>
    <property type="match status" value="1"/>
</dbReference>
<dbReference type="PANTHER" id="PTHR42718">
    <property type="entry name" value="MAJOR FACILITATOR SUPERFAMILY MULTIDRUG TRANSPORTER MFSC"/>
    <property type="match status" value="1"/>
</dbReference>
<accession>A0ABP9B9H0</accession>
<sequence length="517" mass="53565">MTVPTSPAAGEYPEHRWRALTGICLAATLVWLGFADFAVAIPTIAREIPATLPQLQWANNAFGLATGVLVLAAGRLCDAYGQRRMLELGLVGMSVFSLVSLFVPGYTGLVVGRGLMGAAAAFVLPATLSLIPALFPPAEQPRAFGAWMGATWFGQAAGPAAGGLLTVLLGWRSIFWITVPLGLAALWLVRRNVLEVRDAEASRRVDVPGVLTSGAAFFLLIYGCTLGQERGFDDPLILAMLGAAVVLGTAFVLIQRRVAEPLLDLVLFSYPSFRGSLLANTTMNAVFAGVVFLLAVYFQDVAGYSVFATGLLLLPASATVLLFIPVGGMFESRYGPRLPVATGLVCLGAGALVAGQVAHGAGFGVVVTGQVLAGMGLGVLSVPMSRALVAGPPIRLAGTASGVFKESSMIGSALGVAVFSVAQRLFEDDTAVDTARGQGLSEADSEKLANAVTDSAAADALLSGVSAATRETIRTVLRDVQETGTGDAIRVAGLVAVAAGLALPLVWRPYRRHSTPS</sequence>
<evidence type="ECO:0000256" key="2">
    <source>
        <dbReference type="ARBA" id="ARBA00022448"/>
    </source>
</evidence>
<dbReference type="RefSeq" id="WP_345615767.1">
    <property type="nucleotide sequence ID" value="NZ_BAABJV010000019.1"/>
</dbReference>
<dbReference type="EMBL" id="BAABJV010000019">
    <property type="protein sequence ID" value="GAA4792497.1"/>
    <property type="molecule type" value="Genomic_DNA"/>
</dbReference>
<comment type="caution">
    <text evidence="9">The sequence shown here is derived from an EMBL/GenBank/DDBJ whole genome shotgun (WGS) entry which is preliminary data.</text>
</comment>
<feature type="transmembrane region" description="Helical" evidence="7">
    <location>
        <begin position="235"/>
        <end position="254"/>
    </location>
</feature>